<keyword evidence="4 7" id="KW-0812">Transmembrane</keyword>
<sequence>MATTGALKGFDIPYLMTNGGPGRVTELLPTYIYKTAFSSLDFGYGSAMAVCIVIESLIAVAFIRRMMDSKET</sequence>
<evidence type="ECO:0000256" key="1">
    <source>
        <dbReference type="ARBA" id="ARBA00004651"/>
    </source>
</evidence>
<dbReference type="PANTHER" id="PTHR43005">
    <property type="entry name" value="BLR7065 PROTEIN"/>
    <property type="match status" value="1"/>
</dbReference>
<evidence type="ECO:0000313" key="8">
    <source>
        <dbReference type="EMBL" id="OME16606.1"/>
    </source>
</evidence>
<evidence type="ECO:0000256" key="2">
    <source>
        <dbReference type="ARBA" id="ARBA00022448"/>
    </source>
</evidence>
<protein>
    <recommendedName>
        <fullName evidence="10">Sugar ABC transporter permease</fullName>
    </recommendedName>
</protein>
<evidence type="ECO:0000256" key="6">
    <source>
        <dbReference type="ARBA" id="ARBA00023136"/>
    </source>
</evidence>
<reference evidence="8 9" key="1">
    <citation type="submission" date="2016-10" db="EMBL/GenBank/DDBJ databases">
        <title>Paenibacillus species isolates.</title>
        <authorList>
            <person name="Beno S.M."/>
        </authorList>
    </citation>
    <scope>NUCLEOTIDE SEQUENCE [LARGE SCALE GENOMIC DNA]</scope>
    <source>
        <strain evidence="8 9">FSL H7-0918</strain>
    </source>
</reference>
<feature type="transmembrane region" description="Helical" evidence="7">
    <location>
        <begin position="42"/>
        <end position="63"/>
    </location>
</feature>
<keyword evidence="3" id="KW-1003">Cell membrane</keyword>
<dbReference type="SUPFAM" id="SSF161098">
    <property type="entry name" value="MetI-like"/>
    <property type="match status" value="1"/>
</dbReference>
<evidence type="ECO:0000256" key="4">
    <source>
        <dbReference type="ARBA" id="ARBA00022692"/>
    </source>
</evidence>
<evidence type="ECO:0008006" key="10">
    <source>
        <dbReference type="Google" id="ProtNLM"/>
    </source>
</evidence>
<keyword evidence="5 7" id="KW-1133">Transmembrane helix</keyword>
<evidence type="ECO:0000256" key="5">
    <source>
        <dbReference type="ARBA" id="ARBA00022989"/>
    </source>
</evidence>
<gene>
    <name evidence="8" type="ORF">BSK47_20325</name>
</gene>
<keyword evidence="2" id="KW-0813">Transport</keyword>
<evidence type="ECO:0000256" key="3">
    <source>
        <dbReference type="ARBA" id="ARBA00022475"/>
    </source>
</evidence>
<evidence type="ECO:0000256" key="7">
    <source>
        <dbReference type="SAM" id="Phobius"/>
    </source>
</evidence>
<dbReference type="AlphaFoldDB" id="A0AB36JBR2"/>
<evidence type="ECO:0000313" key="9">
    <source>
        <dbReference type="Proteomes" id="UP000187323"/>
    </source>
</evidence>
<proteinExistence type="predicted"/>
<dbReference type="InterPro" id="IPR035906">
    <property type="entry name" value="MetI-like_sf"/>
</dbReference>
<comment type="caution">
    <text evidence="8">The sequence shown here is derived from an EMBL/GenBank/DDBJ whole genome shotgun (WGS) entry which is preliminary data.</text>
</comment>
<dbReference type="Proteomes" id="UP000187323">
    <property type="component" value="Unassembled WGS sequence"/>
</dbReference>
<dbReference type="EMBL" id="MPTO01000019">
    <property type="protein sequence ID" value="OME16606.1"/>
    <property type="molecule type" value="Genomic_DNA"/>
</dbReference>
<organism evidence="8 9">
    <name type="scientific">Paenibacillus odorifer</name>
    <dbReference type="NCBI Taxonomy" id="189426"/>
    <lineage>
        <taxon>Bacteria</taxon>
        <taxon>Bacillati</taxon>
        <taxon>Bacillota</taxon>
        <taxon>Bacilli</taxon>
        <taxon>Bacillales</taxon>
        <taxon>Paenibacillaceae</taxon>
        <taxon>Paenibacillus</taxon>
    </lineage>
</organism>
<name>A0AB36JBR2_9BACL</name>
<keyword evidence="6 7" id="KW-0472">Membrane</keyword>
<dbReference type="GO" id="GO:0005886">
    <property type="term" value="C:plasma membrane"/>
    <property type="evidence" value="ECO:0007669"/>
    <property type="project" value="UniProtKB-SubCell"/>
</dbReference>
<comment type="subcellular location">
    <subcellularLocation>
        <location evidence="1">Cell membrane</location>
        <topology evidence="1">Multi-pass membrane protein</topology>
    </subcellularLocation>
</comment>
<dbReference type="PANTHER" id="PTHR43005:SF1">
    <property type="entry name" value="SPERMIDINE_PUTRESCINE TRANSPORT SYSTEM PERMEASE PROTEIN"/>
    <property type="match status" value="1"/>
</dbReference>
<dbReference type="Gene3D" id="1.10.3720.10">
    <property type="entry name" value="MetI-like"/>
    <property type="match status" value="1"/>
</dbReference>
<accession>A0AB36JBR2</accession>